<protein>
    <submittedName>
        <fullName evidence="2">Uncharacterized protein</fullName>
    </submittedName>
</protein>
<feature type="non-terminal residue" evidence="2">
    <location>
        <position position="74"/>
    </location>
</feature>
<dbReference type="EMBL" id="BARS01040572">
    <property type="protein sequence ID" value="GAG37163.1"/>
    <property type="molecule type" value="Genomic_DNA"/>
</dbReference>
<dbReference type="AlphaFoldDB" id="X0XKJ0"/>
<reference evidence="2" key="1">
    <citation type="journal article" date="2014" name="Front. Microbiol.">
        <title>High frequency of phylogenetically diverse reductive dehalogenase-homologous genes in deep subseafloor sedimentary metagenomes.</title>
        <authorList>
            <person name="Kawai M."/>
            <person name="Futagami T."/>
            <person name="Toyoda A."/>
            <person name="Takaki Y."/>
            <person name="Nishi S."/>
            <person name="Hori S."/>
            <person name="Arai W."/>
            <person name="Tsubouchi T."/>
            <person name="Morono Y."/>
            <person name="Uchiyama I."/>
            <person name="Ito T."/>
            <person name="Fujiyama A."/>
            <person name="Inagaki F."/>
            <person name="Takami H."/>
        </authorList>
    </citation>
    <scope>NUCLEOTIDE SEQUENCE</scope>
    <source>
        <strain evidence="2">Expedition CK06-06</strain>
    </source>
</reference>
<evidence type="ECO:0000256" key="1">
    <source>
        <dbReference type="SAM" id="MobiDB-lite"/>
    </source>
</evidence>
<accession>X0XKJ0</accession>
<comment type="caution">
    <text evidence="2">The sequence shown here is derived from an EMBL/GenBank/DDBJ whole genome shotgun (WGS) entry which is preliminary data.</text>
</comment>
<sequence>MLDLTEEKARQLYAQGPEAVVWALLKLSALARKKTDVKPDPATPSAMIAPYKKPARKGRRKKPGRKKGHKGERR</sequence>
<feature type="region of interest" description="Disordered" evidence="1">
    <location>
        <begin position="33"/>
        <end position="74"/>
    </location>
</feature>
<gene>
    <name evidence="2" type="ORF">S01H1_61823</name>
</gene>
<feature type="compositionally biased region" description="Basic residues" evidence="1">
    <location>
        <begin position="53"/>
        <end position="74"/>
    </location>
</feature>
<evidence type="ECO:0000313" key="2">
    <source>
        <dbReference type="EMBL" id="GAG37163.1"/>
    </source>
</evidence>
<organism evidence="2">
    <name type="scientific">marine sediment metagenome</name>
    <dbReference type="NCBI Taxonomy" id="412755"/>
    <lineage>
        <taxon>unclassified sequences</taxon>
        <taxon>metagenomes</taxon>
        <taxon>ecological metagenomes</taxon>
    </lineage>
</organism>
<proteinExistence type="predicted"/>
<name>X0XKJ0_9ZZZZ</name>